<name>A0A8I2YUV0_9AGAM</name>
<dbReference type="SUPFAM" id="SSF53335">
    <property type="entry name" value="S-adenosyl-L-methionine-dependent methyltransferases"/>
    <property type="match status" value="1"/>
</dbReference>
<organism evidence="2 3">
    <name type="scientific">Boletus reticuloceps</name>
    <dbReference type="NCBI Taxonomy" id="495285"/>
    <lineage>
        <taxon>Eukaryota</taxon>
        <taxon>Fungi</taxon>
        <taxon>Dikarya</taxon>
        <taxon>Basidiomycota</taxon>
        <taxon>Agaricomycotina</taxon>
        <taxon>Agaricomycetes</taxon>
        <taxon>Agaricomycetidae</taxon>
        <taxon>Boletales</taxon>
        <taxon>Boletineae</taxon>
        <taxon>Boletaceae</taxon>
        <taxon>Boletoideae</taxon>
        <taxon>Boletus</taxon>
    </lineage>
</organism>
<dbReference type="CDD" id="cd02440">
    <property type="entry name" value="AdoMet_MTases"/>
    <property type="match status" value="1"/>
</dbReference>
<feature type="region of interest" description="Disordered" evidence="1">
    <location>
        <begin position="214"/>
        <end position="238"/>
    </location>
</feature>
<keyword evidence="3" id="KW-1185">Reference proteome</keyword>
<dbReference type="GO" id="GO:0008168">
    <property type="term" value="F:methyltransferase activity"/>
    <property type="evidence" value="ECO:0007669"/>
    <property type="project" value="UniProtKB-KW"/>
</dbReference>
<dbReference type="Gene3D" id="3.40.50.150">
    <property type="entry name" value="Vaccinia Virus protein VP39"/>
    <property type="match status" value="1"/>
</dbReference>
<proteinExistence type="predicted"/>
<dbReference type="OrthoDB" id="8300214at2759"/>
<evidence type="ECO:0000256" key="1">
    <source>
        <dbReference type="SAM" id="MobiDB-lite"/>
    </source>
</evidence>
<keyword evidence="2" id="KW-0808">Transferase</keyword>
<dbReference type="GO" id="GO:0032259">
    <property type="term" value="P:methylation"/>
    <property type="evidence" value="ECO:0007669"/>
    <property type="project" value="UniProtKB-KW"/>
</dbReference>
<dbReference type="EMBL" id="JAGFBS010000010">
    <property type="protein sequence ID" value="KAG6377107.1"/>
    <property type="molecule type" value="Genomic_DNA"/>
</dbReference>
<dbReference type="PANTHER" id="PTHR43667:SF2">
    <property type="entry name" value="FATTY ACID C-METHYL TRANSFERASE"/>
    <property type="match status" value="1"/>
</dbReference>
<evidence type="ECO:0000313" key="2">
    <source>
        <dbReference type="EMBL" id="KAG6377107.1"/>
    </source>
</evidence>
<gene>
    <name evidence="2" type="ORF">JVT61DRAFT_1158</name>
</gene>
<evidence type="ECO:0000313" key="3">
    <source>
        <dbReference type="Proteomes" id="UP000683000"/>
    </source>
</evidence>
<protein>
    <submittedName>
        <fullName evidence="2">S-adenosyl-L-methionine-dependent methyltransferase</fullName>
    </submittedName>
</protein>
<comment type="caution">
    <text evidence="2">The sequence shown here is derived from an EMBL/GenBank/DDBJ whole genome shotgun (WGS) entry which is preliminary data.</text>
</comment>
<feature type="compositionally biased region" description="Polar residues" evidence="1">
    <location>
        <begin position="216"/>
        <end position="236"/>
    </location>
</feature>
<keyword evidence="2" id="KW-0489">Methyltransferase</keyword>
<dbReference type="AlphaFoldDB" id="A0A8I2YUV0"/>
<dbReference type="Proteomes" id="UP000683000">
    <property type="component" value="Unassembled WGS sequence"/>
</dbReference>
<dbReference type="InterPro" id="IPR029063">
    <property type="entry name" value="SAM-dependent_MTases_sf"/>
</dbReference>
<accession>A0A8I2YUV0</accession>
<dbReference type="Pfam" id="PF02353">
    <property type="entry name" value="CMAS"/>
    <property type="match status" value="1"/>
</dbReference>
<dbReference type="InterPro" id="IPR050723">
    <property type="entry name" value="CFA/CMAS"/>
</dbReference>
<reference evidence="2" key="1">
    <citation type="submission" date="2021-03" db="EMBL/GenBank/DDBJ databases">
        <title>Evolutionary innovations through gain and loss of genes in the ectomycorrhizal Boletales.</title>
        <authorList>
            <person name="Wu G."/>
            <person name="Miyauchi S."/>
            <person name="Morin E."/>
            <person name="Yang Z.-L."/>
            <person name="Xu J."/>
            <person name="Martin F.M."/>
        </authorList>
    </citation>
    <scope>NUCLEOTIDE SEQUENCE</scope>
    <source>
        <strain evidence="2">BR01</strain>
    </source>
</reference>
<sequence length="465" mass="52422">MSHPLSTCESTKSTFSLVAWADDAWTSLIQQIFHYGWTPLARLARTAVLSLMQRIARGSLRVITPKDVHQFPTVKSADDPRESRDEPKAELRVIKDVFWLRLFAMADLGFAEAYMFGEVECDDLVSLFKIFILNRQNMSELDSSASYLLRIPQKLTSWRFLSTLSNSRANVAAHYDISNESSHSEGFLSKDMTYSCAIFEDLDADLAIERPEQRQIGGQLSPPSNETQSSTLSSDDPSARDELYDAQIRKLNHIIAKAQISSGQKILEIGSGWGSMAILIAQRFPDTTIDTLTLSVQQQRLAQARIKKAGVEDRVTVYLMDYRAMPSSWKSSFDRVISVEMIENVGIEFLTEYWRVVDWAMKTHTSVGVVQVITIPEALFPGGALPSLTILLRSMEAGSSGRLVVDSVSNIGPHYARTLREWRRRFLDKFETVVVPALKAEHPTVMNGPHGAAEIEVFKRKWLYY</sequence>
<dbReference type="PANTHER" id="PTHR43667">
    <property type="entry name" value="CYCLOPROPANE-FATTY-ACYL-PHOSPHOLIPID SYNTHASE"/>
    <property type="match status" value="1"/>
</dbReference>